<comment type="caution">
    <text evidence="2">The sequence shown here is derived from an EMBL/GenBank/DDBJ whole genome shotgun (WGS) entry which is preliminary data.</text>
</comment>
<dbReference type="InterPro" id="IPR011059">
    <property type="entry name" value="Metal-dep_hydrolase_composite"/>
</dbReference>
<evidence type="ECO:0000313" key="2">
    <source>
        <dbReference type="EMBL" id="MFD0848657.1"/>
    </source>
</evidence>
<dbReference type="Gene3D" id="3.20.20.140">
    <property type="entry name" value="Metal-dependent hydrolases"/>
    <property type="match status" value="1"/>
</dbReference>
<evidence type="ECO:0000259" key="1">
    <source>
        <dbReference type="Pfam" id="PF01979"/>
    </source>
</evidence>
<sequence length="408" mass="43936">MLVIENCSIFDGVSEEVRPNCSIIIENGVIREINEGGNAPRLDDVPIINAAGRFVMPGMIDAHFHAYGIELNPALVDKVKPELRGLHAKYILEAALGRGFTTIRDAAGGDIALSMALSQGLIDGPRFFFPGLAVSQTGGHGDLRAAGHYDSCPCAYCGSMSVVADGPEEVRKIVREQLRTGATHVKLFVSGGVLSPTDPIWMNQLADDEIRVAVAEAETRRAYVMAHAHTNEAVLRCIANGVRSIEHATLVEADGAKAIADAGAFVIPTLAIGDTMLREGASMGLPRAMIDKLKEALDASSHSLERLRSAHTRIGFGTDLLGKLMPQQSIEFRLRREVCQPVEILRQATSTNAALLNMEGKLGVLAPGAYADILIIDGSPLNDITVLENHSHIRMIMRDGRIIRNTLD</sequence>
<dbReference type="InterPro" id="IPR032466">
    <property type="entry name" value="Metal_Hydrolase"/>
</dbReference>
<dbReference type="SUPFAM" id="SSF51338">
    <property type="entry name" value="Composite domain of metallo-dependent hydrolases"/>
    <property type="match status" value="1"/>
</dbReference>
<keyword evidence="3" id="KW-1185">Reference proteome</keyword>
<dbReference type="InterPro" id="IPR051781">
    <property type="entry name" value="Metallo-dep_Hydrolase"/>
</dbReference>
<organism evidence="2 3">
    <name type="scientific">Sphingosinicella xenopeptidilytica</name>
    <dbReference type="NCBI Taxonomy" id="364098"/>
    <lineage>
        <taxon>Bacteria</taxon>
        <taxon>Pseudomonadati</taxon>
        <taxon>Pseudomonadota</taxon>
        <taxon>Alphaproteobacteria</taxon>
        <taxon>Sphingomonadales</taxon>
        <taxon>Sphingosinicellaceae</taxon>
        <taxon>Sphingosinicella</taxon>
    </lineage>
</organism>
<accession>A0ABW3C566</accession>
<dbReference type="Gene3D" id="2.30.40.10">
    <property type="entry name" value="Urease, subunit C, domain 1"/>
    <property type="match status" value="1"/>
</dbReference>
<dbReference type="PANTHER" id="PTHR43135">
    <property type="entry name" value="ALPHA-D-RIBOSE 1-METHYLPHOSPHONATE 5-TRIPHOSPHATE DIPHOSPHATASE"/>
    <property type="match status" value="1"/>
</dbReference>
<protein>
    <submittedName>
        <fullName evidence="2">Amidohydrolase family protein</fullName>
    </submittedName>
</protein>
<dbReference type="RefSeq" id="WP_381489785.1">
    <property type="nucleotide sequence ID" value="NZ_JBHTIK010000005.1"/>
</dbReference>
<dbReference type="SUPFAM" id="SSF51556">
    <property type="entry name" value="Metallo-dependent hydrolases"/>
    <property type="match status" value="1"/>
</dbReference>
<dbReference type="EMBL" id="JBHTIK010000005">
    <property type="protein sequence ID" value="MFD0848657.1"/>
    <property type="molecule type" value="Genomic_DNA"/>
</dbReference>
<dbReference type="InterPro" id="IPR057744">
    <property type="entry name" value="OTAase-like"/>
</dbReference>
<proteinExistence type="predicted"/>
<name>A0ABW3C566_SPHXN</name>
<dbReference type="Pfam" id="PF01979">
    <property type="entry name" value="Amidohydro_1"/>
    <property type="match status" value="1"/>
</dbReference>
<dbReference type="InterPro" id="IPR006680">
    <property type="entry name" value="Amidohydro-rel"/>
</dbReference>
<gene>
    <name evidence="2" type="ORF">ACFQ00_10025</name>
</gene>
<reference evidence="3" key="1">
    <citation type="journal article" date="2019" name="Int. J. Syst. Evol. Microbiol.">
        <title>The Global Catalogue of Microorganisms (GCM) 10K type strain sequencing project: providing services to taxonomists for standard genome sequencing and annotation.</title>
        <authorList>
            <consortium name="The Broad Institute Genomics Platform"/>
            <consortium name="The Broad Institute Genome Sequencing Center for Infectious Disease"/>
            <person name="Wu L."/>
            <person name="Ma J."/>
        </authorList>
    </citation>
    <scope>NUCLEOTIDE SEQUENCE [LARGE SCALE GENOMIC DNA]</scope>
    <source>
        <strain evidence="3">CCUG 52537</strain>
    </source>
</reference>
<dbReference type="CDD" id="cd01299">
    <property type="entry name" value="Met_dep_hydrolase_A"/>
    <property type="match status" value="1"/>
</dbReference>
<feature type="domain" description="Amidohydrolase-related" evidence="1">
    <location>
        <begin position="54"/>
        <end position="402"/>
    </location>
</feature>
<evidence type="ECO:0000313" key="3">
    <source>
        <dbReference type="Proteomes" id="UP001597124"/>
    </source>
</evidence>
<dbReference type="PANTHER" id="PTHR43135:SF3">
    <property type="entry name" value="ALPHA-D-RIBOSE 1-METHYLPHOSPHONATE 5-TRIPHOSPHATE DIPHOSPHATASE"/>
    <property type="match status" value="1"/>
</dbReference>
<dbReference type="Proteomes" id="UP001597124">
    <property type="component" value="Unassembled WGS sequence"/>
</dbReference>